<dbReference type="Proteomes" id="UP000092583">
    <property type="component" value="Unassembled WGS sequence"/>
</dbReference>
<reference evidence="2" key="2">
    <citation type="submission" date="2013-12" db="EMBL/GenBank/DDBJ databases">
        <title>Evolution of pathogenesis and genome organization in the Tremellales.</title>
        <authorList>
            <person name="Cuomo C."/>
            <person name="Litvintseva A."/>
            <person name="Heitman J."/>
            <person name="Chen Y."/>
            <person name="Sun S."/>
            <person name="Springer D."/>
            <person name="Dromer F."/>
            <person name="Young S."/>
            <person name="Zeng Q."/>
            <person name="Chapman S."/>
            <person name="Gujja S."/>
            <person name="Saif S."/>
            <person name="Birren B."/>
        </authorList>
    </citation>
    <scope>NUCLEOTIDE SEQUENCE [LARGE SCALE GENOMIC DNA]</scope>
    <source>
        <strain evidence="2">CBS 10435</strain>
    </source>
</reference>
<evidence type="ECO:0000313" key="1">
    <source>
        <dbReference type="EMBL" id="OCF56914.1"/>
    </source>
</evidence>
<dbReference type="AlphaFoldDB" id="A0A1B9ING7"/>
<protein>
    <submittedName>
        <fullName evidence="1">Uncharacterized protein</fullName>
    </submittedName>
</protein>
<reference evidence="1 2" key="1">
    <citation type="submission" date="2013-07" db="EMBL/GenBank/DDBJ databases">
        <title>The Genome Sequence of Kwoniella mangroviensis CBS10435.</title>
        <authorList>
            <consortium name="The Broad Institute Genome Sequencing Platform"/>
            <person name="Cuomo C."/>
            <person name="Litvintseva A."/>
            <person name="Chen Y."/>
            <person name="Heitman J."/>
            <person name="Sun S."/>
            <person name="Springer D."/>
            <person name="Dromer F."/>
            <person name="Young S.K."/>
            <person name="Zeng Q."/>
            <person name="Gargeya S."/>
            <person name="Fitzgerald M."/>
            <person name="Abouelleil A."/>
            <person name="Alvarado L."/>
            <person name="Berlin A.M."/>
            <person name="Chapman S.B."/>
            <person name="Dewar J."/>
            <person name="Goldberg J."/>
            <person name="Griggs A."/>
            <person name="Gujja S."/>
            <person name="Hansen M."/>
            <person name="Howarth C."/>
            <person name="Imamovic A."/>
            <person name="Larimer J."/>
            <person name="McCowan C."/>
            <person name="Murphy C."/>
            <person name="Pearson M."/>
            <person name="Priest M."/>
            <person name="Roberts A."/>
            <person name="Saif S."/>
            <person name="Shea T."/>
            <person name="Sykes S."/>
            <person name="Wortman J."/>
            <person name="Nusbaum C."/>
            <person name="Birren B."/>
        </authorList>
    </citation>
    <scope>NUCLEOTIDE SEQUENCE [LARGE SCALE GENOMIC DNA]</scope>
    <source>
        <strain evidence="1 2">CBS 10435</strain>
    </source>
</reference>
<dbReference type="EMBL" id="KI669464">
    <property type="protein sequence ID" value="OCF56914.1"/>
    <property type="molecule type" value="Genomic_DNA"/>
</dbReference>
<keyword evidence="2" id="KW-1185">Reference proteome</keyword>
<name>A0A1B9ING7_9TREE</name>
<organism evidence="1 2">
    <name type="scientific">Kwoniella mangroviensis CBS 10435</name>
    <dbReference type="NCBI Taxonomy" id="1331196"/>
    <lineage>
        <taxon>Eukaryota</taxon>
        <taxon>Fungi</taxon>
        <taxon>Dikarya</taxon>
        <taxon>Basidiomycota</taxon>
        <taxon>Agaricomycotina</taxon>
        <taxon>Tremellomycetes</taxon>
        <taxon>Tremellales</taxon>
        <taxon>Cryptococcaceae</taxon>
        <taxon>Kwoniella</taxon>
    </lineage>
</organism>
<accession>A0A1B9ING7</accession>
<sequence>MRVRLPPSVISQIESHIRPELPPVFTLSSILQQQRYPQAFPQPPSGARKSKKPYTLATGDYGLLPCPESQPTSFSPSYLFRTSSTSHLATAHQHLSSQAFDPSSPQSLLNRQVTYSKLISAFVDHPKGLEAIVSLVDRSLNEKVPVSISTLTSILKCSISSEDITSRTSIINKILPILPEKLDIPLLDVLLRAVMKDINPEIGVVEQMISDCLSLECSDNTSTGKMGKEQWPLEIWDLLFTSHSQRSDIKQSMNLLERFRQIVLRKIDTSPCSSTVLISEVLDEKDRHAICKVYTTVLNTWRRSNDIYKIQSTFPRNLAMDLVDLIGEGHKPSVGFLNSWMKAERQTGDINASRRVWNSLESKVLEDELPNNDSWIALFQLYSTPGKSSSVKSIPPIRTSIKRLLNQVKQYPKVTLINALTINTILKSTLSSDLPLSLYVLRQMRKWGITPGRKTIDLVSAEMMKIILRLPLSDQVKLGIRHSMIRNDSSSMRSKRMRMGLKLHEWDLITETVHDIRIRENPTGMEIGTDKEMIWLPLSMPIGRIRQDSNSSSSSNSKDNDQMVITSTIATSKGIENVEKQSLPEKVLDPLMILLERLIILLHRNTSCSAGIADEKRKKIKLKDEEILEEMMSEIHGEMVSKR</sequence>
<evidence type="ECO:0000313" key="2">
    <source>
        <dbReference type="Proteomes" id="UP000092583"/>
    </source>
</evidence>
<gene>
    <name evidence="1" type="ORF">L486_05770</name>
</gene>
<proteinExistence type="predicted"/>
<dbReference type="OrthoDB" id="2574792at2759"/>